<dbReference type="EMBL" id="AP024237">
    <property type="protein sequence ID" value="BCO36681.1"/>
    <property type="molecule type" value="Genomic_DNA"/>
</dbReference>
<dbReference type="AlphaFoldDB" id="A0A7R7JI90"/>
<name>A0A7R7JI90_9MYCO</name>
<reference evidence="1 2" key="1">
    <citation type="submission" date="2020-12" db="EMBL/GenBank/DDBJ databases">
        <title>Complete genome sequence of Mycobacterium heckeshornense JCM 15655T, closely related to a pathogenic non-tuberculous mycobacterial species Mycobacterium xenopi.</title>
        <authorList>
            <person name="Yoshida M."/>
            <person name="Fukano H."/>
            <person name="Asakura T."/>
            <person name="Suzuki M."/>
            <person name="Hoshino Y."/>
        </authorList>
    </citation>
    <scope>NUCLEOTIDE SEQUENCE [LARGE SCALE GENOMIC DNA]</scope>
    <source>
        <strain evidence="1 2">JCM 15655</strain>
    </source>
</reference>
<sequence>MLGAVPGDTRAELAEAFRLTEAMRRYDPSY</sequence>
<proteinExistence type="predicted"/>
<organism evidence="1 2">
    <name type="scientific">Mycobacterium heckeshornense</name>
    <dbReference type="NCBI Taxonomy" id="110505"/>
    <lineage>
        <taxon>Bacteria</taxon>
        <taxon>Bacillati</taxon>
        <taxon>Actinomycetota</taxon>
        <taxon>Actinomycetes</taxon>
        <taxon>Mycobacteriales</taxon>
        <taxon>Mycobacteriaceae</taxon>
        <taxon>Mycobacterium</taxon>
    </lineage>
</organism>
<dbReference type="Proteomes" id="UP000595446">
    <property type="component" value="Chromosome"/>
</dbReference>
<gene>
    <name evidence="1" type="ORF">MHEC_31140</name>
</gene>
<protein>
    <submittedName>
        <fullName evidence="1">Uncharacterized protein</fullName>
    </submittedName>
</protein>
<keyword evidence="2" id="KW-1185">Reference proteome</keyword>
<accession>A0A7R7JI90</accession>
<evidence type="ECO:0000313" key="2">
    <source>
        <dbReference type="Proteomes" id="UP000595446"/>
    </source>
</evidence>
<evidence type="ECO:0000313" key="1">
    <source>
        <dbReference type="EMBL" id="BCO36681.1"/>
    </source>
</evidence>